<keyword evidence="5" id="KW-0325">Glycoprotein</keyword>
<dbReference type="AlphaFoldDB" id="A0A0A1TKA0"/>
<reference evidence="7 8" key="1">
    <citation type="journal article" date="2015" name="Genome Announc.">
        <title>Draft Genome Sequence and Gene Annotation of the Entomopathogenic Fungus Verticillium hemipterigenum.</title>
        <authorList>
            <person name="Horn F."/>
            <person name="Habel A."/>
            <person name="Scharf D.H."/>
            <person name="Dworschak J."/>
            <person name="Brakhage A.A."/>
            <person name="Guthke R."/>
            <person name="Hertweck C."/>
            <person name="Linde J."/>
        </authorList>
    </citation>
    <scope>NUCLEOTIDE SEQUENCE [LARGE SCALE GENOMIC DNA]</scope>
</reference>
<evidence type="ECO:0000256" key="6">
    <source>
        <dbReference type="SAM" id="SignalP"/>
    </source>
</evidence>
<dbReference type="Pfam" id="PF00450">
    <property type="entry name" value="Peptidase_S10"/>
    <property type="match status" value="1"/>
</dbReference>
<dbReference type="STRING" id="1531966.A0A0A1TKA0"/>
<dbReference type="OrthoDB" id="443318at2759"/>
<evidence type="ECO:0000256" key="5">
    <source>
        <dbReference type="ARBA" id="ARBA00023180"/>
    </source>
</evidence>
<dbReference type="InterPro" id="IPR029058">
    <property type="entry name" value="AB_hydrolase_fold"/>
</dbReference>
<accession>A0A0A1TKA0</accession>
<dbReference type="EMBL" id="CDHN01000003">
    <property type="protein sequence ID" value="CEJ90272.1"/>
    <property type="molecule type" value="Genomic_DNA"/>
</dbReference>
<dbReference type="SUPFAM" id="SSF53474">
    <property type="entry name" value="alpha/beta-Hydrolases"/>
    <property type="match status" value="1"/>
</dbReference>
<name>A0A0A1TKA0_9HYPO</name>
<evidence type="ECO:0000256" key="4">
    <source>
        <dbReference type="ARBA" id="ARBA00022801"/>
    </source>
</evidence>
<keyword evidence="4" id="KW-0378">Hydrolase</keyword>
<protein>
    <recommendedName>
        <fullName evidence="9">Serine carboxypeptidase</fullName>
    </recommendedName>
</protein>
<dbReference type="Proteomes" id="UP000039046">
    <property type="component" value="Unassembled WGS sequence"/>
</dbReference>
<organism evidence="7 8">
    <name type="scientific">[Torrubiella] hemipterigena</name>
    <dbReference type="NCBI Taxonomy" id="1531966"/>
    <lineage>
        <taxon>Eukaryota</taxon>
        <taxon>Fungi</taxon>
        <taxon>Dikarya</taxon>
        <taxon>Ascomycota</taxon>
        <taxon>Pezizomycotina</taxon>
        <taxon>Sordariomycetes</taxon>
        <taxon>Hypocreomycetidae</taxon>
        <taxon>Hypocreales</taxon>
        <taxon>Clavicipitaceae</taxon>
        <taxon>Clavicipitaceae incertae sedis</taxon>
        <taxon>'Torrubiella' clade</taxon>
    </lineage>
</organism>
<evidence type="ECO:0000256" key="1">
    <source>
        <dbReference type="ARBA" id="ARBA00009431"/>
    </source>
</evidence>
<feature type="signal peptide" evidence="6">
    <location>
        <begin position="1"/>
        <end position="20"/>
    </location>
</feature>
<dbReference type="GO" id="GO:0004185">
    <property type="term" value="F:serine-type carboxypeptidase activity"/>
    <property type="evidence" value="ECO:0007669"/>
    <property type="project" value="InterPro"/>
</dbReference>
<evidence type="ECO:0008006" key="9">
    <source>
        <dbReference type="Google" id="ProtNLM"/>
    </source>
</evidence>
<gene>
    <name evidence="7" type="ORF">VHEMI06066</name>
</gene>
<dbReference type="PANTHER" id="PTHR11802">
    <property type="entry name" value="SERINE PROTEASE FAMILY S10 SERINE CARBOXYPEPTIDASE"/>
    <property type="match status" value="1"/>
</dbReference>
<evidence type="ECO:0000313" key="8">
    <source>
        <dbReference type="Proteomes" id="UP000039046"/>
    </source>
</evidence>
<sequence length="478" mass="53651">MKFASSIAFVVASSLALAMAQSKPRYLNEKSAKFAVNGTGIPNVPFDIGESYAGHLPVSSNLNETDFVYFWFLPSQDTDVNDEIAIWMDGLGCTPQADAISQNGPFLWKDGTPRPAKNLYTWHNLTNVVYVDAPHKAASLSEPTDQVAAEFKGSWKNFVDTFQLKGYQVFMHGELDGGQYIPYIAESFLDDENKDYFDLKGMTLNNPNIGSLLLQEEYPMVPFFNTWSRLLGTDDDTMKIINDLYNKGPQPAYTEKYFRFPPPQVPFPEPPLYREYFSYTSQSLHNANPCFTGENIADRCPYLESHLGNHDELDIYNPANKNWYLRPDVSAALHYKPSYEFGCNFHLTQIYTDPAGDGTLGRVIDKTHNVIIGAGALAYNRFANGTLFQLQNVTWGGEQGFHNYPVKPISIPDHWNENTEARGAKGFVGRYVQERGLTFFIANAGGMHLYGNAPTLGYRMIQQSLGHISNFSSTAPLF</sequence>
<dbReference type="InterPro" id="IPR001563">
    <property type="entry name" value="Peptidase_S10"/>
</dbReference>
<keyword evidence="6" id="KW-0732">Signal</keyword>
<keyword evidence="2" id="KW-0121">Carboxypeptidase</keyword>
<evidence type="ECO:0000313" key="7">
    <source>
        <dbReference type="EMBL" id="CEJ90272.1"/>
    </source>
</evidence>
<dbReference type="Gene3D" id="3.40.50.1820">
    <property type="entry name" value="alpha/beta hydrolase"/>
    <property type="match status" value="1"/>
</dbReference>
<feature type="chain" id="PRO_5001979794" description="Serine carboxypeptidase" evidence="6">
    <location>
        <begin position="21"/>
        <end position="478"/>
    </location>
</feature>
<evidence type="ECO:0000256" key="2">
    <source>
        <dbReference type="ARBA" id="ARBA00022645"/>
    </source>
</evidence>
<keyword evidence="3" id="KW-0645">Protease</keyword>
<dbReference type="PANTHER" id="PTHR11802:SF479">
    <property type="entry name" value="CARBOXYPEPTIDASE"/>
    <property type="match status" value="1"/>
</dbReference>
<comment type="similarity">
    <text evidence="1">Belongs to the peptidase S10 family.</text>
</comment>
<evidence type="ECO:0000256" key="3">
    <source>
        <dbReference type="ARBA" id="ARBA00022670"/>
    </source>
</evidence>
<dbReference type="HOGENOM" id="CLU_008523_12_3_1"/>
<keyword evidence="8" id="KW-1185">Reference proteome</keyword>
<proteinExistence type="inferred from homology"/>
<dbReference type="GO" id="GO:0006508">
    <property type="term" value="P:proteolysis"/>
    <property type="evidence" value="ECO:0007669"/>
    <property type="project" value="UniProtKB-KW"/>
</dbReference>